<sequence>MGFAWTLLAPRCGRALQVGLSCDCFLLGGGVWP</sequence>
<evidence type="ECO:0000313" key="2">
    <source>
        <dbReference type="EnsemblPlants" id="MELO3C028197.2.1"/>
    </source>
</evidence>
<proteinExistence type="predicted"/>
<name>A0A9I9E3N5_CUCME</name>
<organism evidence="2">
    <name type="scientific">Cucumis melo</name>
    <name type="common">Muskmelon</name>
    <dbReference type="NCBI Taxonomy" id="3656"/>
    <lineage>
        <taxon>Eukaryota</taxon>
        <taxon>Viridiplantae</taxon>
        <taxon>Streptophyta</taxon>
        <taxon>Embryophyta</taxon>
        <taxon>Tracheophyta</taxon>
        <taxon>Spermatophyta</taxon>
        <taxon>Magnoliopsida</taxon>
        <taxon>eudicotyledons</taxon>
        <taxon>Gunneridae</taxon>
        <taxon>Pentapetalae</taxon>
        <taxon>rosids</taxon>
        <taxon>fabids</taxon>
        <taxon>Cucurbitales</taxon>
        <taxon>Cucurbitaceae</taxon>
        <taxon>Benincaseae</taxon>
        <taxon>Cucumis</taxon>
    </lineage>
</organism>
<feature type="chain" id="PRO_5039940295" evidence="1">
    <location>
        <begin position="16"/>
        <end position="33"/>
    </location>
</feature>
<evidence type="ECO:0000256" key="1">
    <source>
        <dbReference type="SAM" id="SignalP"/>
    </source>
</evidence>
<keyword evidence="1" id="KW-0732">Signal</keyword>
<feature type="signal peptide" evidence="1">
    <location>
        <begin position="1"/>
        <end position="15"/>
    </location>
</feature>
<accession>A0A9I9E3N5</accession>
<dbReference type="Gramene" id="MELO3C028197.2.1">
    <property type="protein sequence ID" value="MELO3C028197.2.1"/>
    <property type="gene ID" value="MELO3C028197.2"/>
</dbReference>
<dbReference type="AlphaFoldDB" id="A0A9I9E3N5"/>
<dbReference type="EnsemblPlants" id="MELO3C028197.2.1">
    <property type="protein sequence ID" value="MELO3C028197.2.1"/>
    <property type="gene ID" value="MELO3C028197.2"/>
</dbReference>
<reference evidence="2" key="1">
    <citation type="submission" date="2023-03" db="UniProtKB">
        <authorList>
            <consortium name="EnsemblPlants"/>
        </authorList>
    </citation>
    <scope>IDENTIFICATION</scope>
</reference>
<protein>
    <submittedName>
        <fullName evidence="2">Uncharacterized protein</fullName>
    </submittedName>
</protein>